<name>A0AAJ2V7M7_DELAC</name>
<evidence type="ECO:0000313" key="2">
    <source>
        <dbReference type="EMBL" id="MDX4954464.1"/>
    </source>
</evidence>
<feature type="signal peptide" evidence="1">
    <location>
        <begin position="1"/>
        <end position="26"/>
    </location>
</feature>
<feature type="chain" id="PRO_5042574222" evidence="1">
    <location>
        <begin position="27"/>
        <end position="87"/>
    </location>
</feature>
<evidence type="ECO:0000256" key="1">
    <source>
        <dbReference type="SAM" id="SignalP"/>
    </source>
</evidence>
<dbReference type="AlphaFoldDB" id="A0AAJ2V7M7"/>
<gene>
    <name evidence="2" type="ORF">SGN30_13675</name>
</gene>
<sequence length="87" mass="9398">MKMRYPRLATPLAIAVCGLWAPAVQANGISFENFSSSNAVQAFGGSYSMTPLMMMAQTSELSKLMEMMTANTGKTELNPLQMMAKGI</sequence>
<reference evidence="2" key="1">
    <citation type="submission" date="2023-11" db="EMBL/GenBank/DDBJ databases">
        <title>Identification and selenium tolerance of Delftia acidovorans R3-25.</title>
        <authorList>
            <person name="Zhang S."/>
            <person name="Liu Y."/>
            <person name="Guo Y."/>
        </authorList>
    </citation>
    <scope>NUCLEOTIDE SEQUENCE</scope>
    <source>
        <strain evidence="2">R3-25</strain>
    </source>
</reference>
<accession>A0AAJ2V7M7</accession>
<evidence type="ECO:0000313" key="3">
    <source>
        <dbReference type="Proteomes" id="UP001287445"/>
    </source>
</evidence>
<dbReference type="RefSeq" id="WP_319073744.1">
    <property type="nucleotide sequence ID" value="NZ_JAWWMZ010000004.1"/>
</dbReference>
<dbReference type="EMBL" id="JAWWMZ010000004">
    <property type="protein sequence ID" value="MDX4954464.1"/>
    <property type="molecule type" value="Genomic_DNA"/>
</dbReference>
<protein>
    <submittedName>
        <fullName evidence="2">Uncharacterized protein</fullName>
    </submittedName>
</protein>
<comment type="caution">
    <text evidence="2">The sequence shown here is derived from an EMBL/GenBank/DDBJ whole genome shotgun (WGS) entry which is preliminary data.</text>
</comment>
<dbReference type="Proteomes" id="UP001287445">
    <property type="component" value="Unassembled WGS sequence"/>
</dbReference>
<keyword evidence="1" id="KW-0732">Signal</keyword>
<proteinExistence type="predicted"/>
<organism evidence="2 3">
    <name type="scientific">Delftia acidovorans</name>
    <name type="common">Pseudomonas acidovorans</name>
    <name type="synonym">Comamonas acidovorans</name>
    <dbReference type="NCBI Taxonomy" id="80866"/>
    <lineage>
        <taxon>Bacteria</taxon>
        <taxon>Pseudomonadati</taxon>
        <taxon>Pseudomonadota</taxon>
        <taxon>Betaproteobacteria</taxon>
        <taxon>Burkholderiales</taxon>
        <taxon>Comamonadaceae</taxon>
        <taxon>Delftia</taxon>
    </lineage>
</organism>